<proteinExistence type="inferred from homology"/>
<sequence length="441" mass="51225">MDVHFDNWRFWSRTDNAIIHLLLPQTFFELHNIPFQPSLIFWTQTRFHNFDLPPTPYVKTWGKQYTSFPGLSTKACPGIAVSLVVNTIKSMYNPFDMTVLKILHNENTFYIKFFHMELFADPEVPHYSEDIPKEPSFKDIDPIDAILSTTTHTTNTYQNPLGVLTSLLQRRPQSFPTHHFALEDPGQIRGYKQTSIPSANKARPSVSYVKHQWWNITTEPVIKCIQHVLTKKSYFICYYSTMSNMRYTSVLETIPIQELTHVNPTAILDSEKAFLFKHQHRFVNLLEHVCKSKNYTVKQHIPVLIHGDEDTTSSIKDHFIESCFVLESTVSEASAWVRATFAKYLNKPKRFWIDYLRLWEEGTHLLGKFLPELEENVCEERMWNILSLNKDFINCLEGQGCTCVLVDSDLNAWLILPGGFVIKGQYNLTQEDILFVGARYG</sequence>
<organismHost>
    <name type="scientific">Ateles</name>
    <dbReference type="NCBI Taxonomy" id="9506"/>
</organismHost>
<dbReference type="RefSeq" id="NP_048004.1">
    <property type="nucleotide sequence ID" value="NC_001987.1"/>
</dbReference>
<keyword evidence="5" id="KW-0426">Late protein</keyword>
<dbReference type="GO" id="GO:0051276">
    <property type="term" value="P:chromosome organization"/>
    <property type="evidence" value="ECO:0007669"/>
    <property type="project" value="InterPro"/>
</dbReference>
<keyword evidence="8" id="KW-1185">Reference proteome</keyword>
<evidence type="ECO:0000313" key="8">
    <source>
        <dbReference type="Proteomes" id="UP000008287"/>
    </source>
</evidence>
<evidence type="ECO:0000313" key="7">
    <source>
        <dbReference type="EMBL" id="AAC95558.1"/>
    </source>
</evidence>
<organism evidence="8">
    <name type="scientific">Ateline herpesvirus 3</name>
    <name type="common">AtHV-3</name>
    <name type="synonym">Herpesvirus ateles</name>
    <dbReference type="NCBI Taxonomy" id="85618"/>
    <lineage>
        <taxon>Viruses</taxon>
        <taxon>Duplodnaviria</taxon>
        <taxon>Heunggongvirae</taxon>
        <taxon>Peploviricota</taxon>
        <taxon>Herviviricetes</taxon>
        <taxon>Herpesvirales</taxon>
        <taxon>Orthoherpesviridae</taxon>
        <taxon>Gammaherpesvirinae</taxon>
        <taxon>Rhadinovirus</taxon>
        <taxon>Rhadinovirus atelinegamma3</taxon>
    </lineage>
</organism>
<evidence type="ECO:0000256" key="4">
    <source>
        <dbReference type="ARBA" id="ARBA00022844"/>
    </source>
</evidence>
<dbReference type="GeneID" id="1450397"/>
<evidence type="ECO:0000256" key="5">
    <source>
        <dbReference type="ARBA" id="ARBA00022921"/>
    </source>
</evidence>
<evidence type="ECO:0000256" key="2">
    <source>
        <dbReference type="ARBA" id="ARBA00022562"/>
    </source>
</evidence>
<keyword evidence="1" id="KW-0167">Capsid protein</keyword>
<reference evidence="7 8" key="1">
    <citation type="journal article" date="2000" name="J. Virol.">
        <title>Primary structure of the Herpesvirus ateles genome.</title>
        <authorList>
            <person name="Albrecht J.C."/>
        </authorList>
    </citation>
    <scope>NUCLEOTIDE SEQUENCE [LARGE SCALE GENOMIC DNA]</scope>
    <source>
        <strain evidence="7">73</strain>
    </source>
</reference>
<evidence type="ECO:0000256" key="3">
    <source>
        <dbReference type="ARBA" id="ARBA00022612"/>
    </source>
</evidence>
<dbReference type="KEGG" id="vg:1450397"/>
<dbReference type="Pfam" id="PF04559">
    <property type="entry name" value="Herpes_UL17"/>
    <property type="match status" value="1"/>
</dbReference>
<dbReference type="InterPro" id="IPR007640">
    <property type="entry name" value="UL17-like"/>
</dbReference>
<protein>
    <submittedName>
        <fullName evidence="7">Orf 32</fullName>
    </submittedName>
</protein>
<dbReference type="OrthoDB" id="10123at10239"/>
<dbReference type="PIR" id="T42946">
    <property type="entry name" value="T42946"/>
</dbReference>
<dbReference type="HAMAP" id="MF_04017">
    <property type="entry name" value="HSV_CVC1"/>
    <property type="match status" value="1"/>
</dbReference>
<evidence type="ECO:0000256" key="1">
    <source>
        <dbReference type="ARBA" id="ARBA00022561"/>
    </source>
</evidence>
<evidence type="ECO:0000256" key="6">
    <source>
        <dbReference type="ARBA" id="ARBA00023219"/>
    </source>
</evidence>
<keyword evidence="6" id="KW-0231">Viral genome packaging</keyword>
<dbReference type="GO" id="GO:0019028">
    <property type="term" value="C:viral capsid"/>
    <property type="evidence" value="ECO:0007669"/>
    <property type="project" value="UniProtKB-KW"/>
</dbReference>
<keyword evidence="4" id="KW-0946">Virion</keyword>
<keyword evidence="3" id="KW-1188">Viral release from host cell</keyword>
<dbReference type="EMBL" id="AF083424">
    <property type="protein sequence ID" value="AAC95558.1"/>
    <property type="molecule type" value="Genomic_DNA"/>
</dbReference>
<name>Q9YTN4_ATHV3</name>
<dbReference type="Proteomes" id="UP000008287">
    <property type="component" value="Segment"/>
</dbReference>
<accession>Q9YTN4</accession>
<keyword evidence="2" id="KW-1048">Host nucleus</keyword>